<evidence type="ECO:0000256" key="1">
    <source>
        <dbReference type="ARBA" id="ARBA00004651"/>
    </source>
</evidence>
<evidence type="ECO:0000256" key="5">
    <source>
        <dbReference type="ARBA" id="ARBA00022692"/>
    </source>
</evidence>
<feature type="transmembrane region" description="Helical" evidence="12">
    <location>
        <begin position="570"/>
        <end position="593"/>
    </location>
</feature>
<dbReference type="Gene3D" id="1.20.1730.10">
    <property type="entry name" value="Sodium/glucose cotransporter"/>
    <property type="match status" value="1"/>
</dbReference>
<accession>A0A6P1M9W2</accession>
<evidence type="ECO:0000256" key="4">
    <source>
        <dbReference type="ARBA" id="ARBA00022475"/>
    </source>
</evidence>
<dbReference type="CDD" id="cd11495">
    <property type="entry name" value="SLC5sbd_NIS-like_u3"/>
    <property type="match status" value="1"/>
</dbReference>
<evidence type="ECO:0000313" key="14">
    <source>
        <dbReference type="EMBL" id="QHI70621.1"/>
    </source>
</evidence>
<feature type="transmembrane region" description="Helical" evidence="12">
    <location>
        <begin position="516"/>
        <end position="541"/>
    </location>
</feature>
<evidence type="ECO:0000256" key="6">
    <source>
        <dbReference type="ARBA" id="ARBA00022989"/>
    </source>
</evidence>
<evidence type="ECO:0000313" key="15">
    <source>
        <dbReference type="Proteomes" id="UP000464954"/>
    </source>
</evidence>
<dbReference type="InterPro" id="IPR015915">
    <property type="entry name" value="Kelch-typ_b-propeller"/>
</dbReference>
<feature type="transmembrane region" description="Helical" evidence="12">
    <location>
        <begin position="290"/>
        <end position="311"/>
    </location>
</feature>
<comment type="similarity">
    <text evidence="2 11">Belongs to the sodium:solute symporter (SSF) (TC 2.A.21) family.</text>
</comment>
<dbReference type="GO" id="GO:0006814">
    <property type="term" value="P:sodium ion transport"/>
    <property type="evidence" value="ECO:0007669"/>
    <property type="project" value="UniProtKB-KW"/>
</dbReference>
<feature type="transmembrane region" description="Helical" evidence="12">
    <location>
        <begin position="432"/>
        <end position="454"/>
    </location>
</feature>
<dbReference type="SUPFAM" id="SSF117281">
    <property type="entry name" value="Kelch motif"/>
    <property type="match status" value="1"/>
</dbReference>
<name>A0A6P1M9W2_9BACT</name>
<evidence type="ECO:0000256" key="11">
    <source>
        <dbReference type="RuleBase" id="RU362091"/>
    </source>
</evidence>
<evidence type="ECO:0000256" key="13">
    <source>
        <dbReference type="SAM" id="SignalP"/>
    </source>
</evidence>
<dbReference type="PANTHER" id="PTHR42985">
    <property type="entry name" value="SODIUM-COUPLED MONOCARBOXYLATE TRANSPORTER"/>
    <property type="match status" value="1"/>
</dbReference>
<feature type="transmembrane region" description="Helical" evidence="12">
    <location>
        <begin position="474"/>
        <end position="495"/>
    </location>
</feature>
<feature type="transmembrane region" description="Helical" evidence="12">
    <location>
        <begin position="699"/>
        <end position="721"/>
    </location>
</feature>
<dbReference type="InterPro" id="IPR001734">
    <property type="entry name" value="Na/solute_symporter"/>
</dbReference>
<dbReference type="KEGG" id="taer:GT409_14625"/>
<dbReference type="Pfam" id="PF00474">
    <property type="entry name" value="SSF"/>
    <property type="match status" value="1"/>
</dbReference>
<dbReference type="GO" id="GO:0005886">
    <property type="term" value="C:plasma membrane"/>
    <property type="evidence" value="ECO:0007669"/>
    <property type="project" value="UniProtKB-SubCell"/>
</dbReference>
<dbReference type="GO" id="GO:0015293">
    <property type="term" value="F:symporter activity"/>
    <property type="evidence" value="ECO:0007669"/>
    <property type="project" value="TreeGrafter"/>
</dbReference>
<feature type="transmembrane region" description="Helical" evidence="12">
    <location>
        <begin position="317"/>
        <end position="340"/>
    </location>
</feature>
<keyword evidence="7" id="KW-0915">Sodium</keyword>
<evidence type="ECO:0000256" key="10">
    <source>
        <dbReference type="ARBA" id="ARBA00023201"/>
    </source>
</evidence>
<feature type="chain" id="PRO_5026734447" evidence="13">
    <location>
        <begin position="23"/>
        <end position="743"/>
    </location>
</feature>
<keyword evidence="6 12" id="KW-1133">Transmembrane helix</keyword>
<keyword evidence="3" id="KW-0813">Transport</keyword>
<keyword evidence="13" id="KW-0732">Signal</keyword>
<evidence type="ECO:0000256" key="2">
    <source>
        <dbReference type="ARBA" id="ARBA00006434"/>
    </source>
</evidence>
<keyword evidence="10" id="KW-0739">Sodium transport</keyword>
<dbReference type="Proteomes" id="UP000464954">
    <property type="component" value="Chromosome"/>
</dbReference>
<keyword evidence="4" id="KW-1003">Cell membrane</keyword>
<keyword evidence="8" id="KW-0406">Ion transport</keyword>
<dbReference type="AlphaFoldDB" id="A0A6P1M9W2"/>
<dbReference type="PROSITE" id="PS50283">
    <property type="entry name" value="NA_SOLUT_SYMP_3"/>
    <property type="match status" value="1"/>
</dbReference>
<feature type="transmembrane region" description="Helical" evidence="12">
    <location>
        <begin position="376"/>
        <end position="397"/>
    </location>
</feature>
<evidence type="ECO:0000256" key="9">
    <source>
        <dbReference type="ARBA" id="ARBA00023136"/>
    </source>
</evidence>
<keyword evidence="9 12" id="KW-0472">Membrane</keyword>
<feature type="transmembrane region" description="Helical" evidence="12">
    <location>
        <begin position="614"/>
        <end position="635"/>
    </location>
</feature>
<protein>
    <submittedName>
        <fullName evidence="14">Sodium/solute symporter</fullName>
    </submittedName>
</protein>
<dbReference type="EMBL" id="CP047593">
    <property type="protein sequence ID" value="QHI70621.1"/>
    <property type="molecule type" value="Genomic_DNA"/>
</dbReference>
<dbReference type="NCBIfam" id="TIGR00813">
    <property type="entry name" value="sss"/>
    <property type="match status" value="1"/>
</dbReference>
<gene>
    <name evidence="14" type="ORF">GT409_14625</name>
</gene>
<feature type="transmembrane region" description="Helical" evidence="12">
    <location>
        <begin position="403"/>
        <end position="425"/>
    </location>
</feature>
<proteinExistence type="inferred from homology"/>
<feature type="signal peptide" evidence="13">
    <location>
        <begin position="1"/>
        <end position="22"/>
    </location>
</feature>
<dbReference type="InterPro" id="IPR051163">
    <property type="entry name" value="Sodium:Solute_Symporter_SSF"/>
</dbReference>
<evidence type="ECO:0000256" key="12">
    <source>
        <dbReference type="SAM" id="Phobius"/>
    </source>
</evidence>
<feature type="transmembrane region" description="Helical" evidence="12">
    <location>
        <begin position="675"/>
        <end position="693"/>
    </location>
</feature>
<dbReference type="PANTHER" id="PTHR42985:SF40">
    <property type="entry name" value="LD47995P-RELATED"/>
    <property type="match status" value="1"/>
</dbReference>
<reference evidence="14 15" key="1">
    <citation type="submission" date="2020-01" db="EMBL/GenBank/DDBJ databases">
        <title>Ponticoccus aerotolerans gen. nov., sp. nov., an anaerobic bacterium and proposal of Ponticoccusceae fam. nov., Ponticoccusles ord. nov. and Ponticoccuse classis nov. in the phylum Kiritimatiellaeota.</title>
        <authorList>
            <person name="Zhou L.Y."/>
            <person name="Du Z.J."/>
        </authorList>
    </citation>
    <scope>NUCLEOTIDE SEQUENCE [LARGE SCALE GENOMIC DNA]</scope>
    <source>
        <strain evidence="14 15">S-5007</strain>
    </source>
</reference>
<dbReference type="InterPro" id="IPR038377">
    <property type="entry name" value="Na/Glc_symporter_sf"/>
</dbReference>
<comment type="subcellular location">
    <subcellularLocation>
        <location evidence="1">Cell membrane</location>
        <topology evidence="1">Multi-pass membrane protein</topology>
    </subcellularLocation>
</comment>
<keyword evidence="15" id="KW-1185">Reference proteome</keyword>
<evidence type="ECO:0000256" key="3">
    <source>
        <dbReference type="ARBA" id="ARBA00022448"/>
    </source>
</evidence>
<organism evidence="14 15">
    <name type="scientific">Tichowtungia aerotolerans</name>
    <dbReference type="NCBI Taxonomy" id="2697043"/>
    <lineage>
        <taxon>Bacteria</taxon>
        <taxon>Pseudomonadati</taxon>
        <taxon>Kiritimatiellota</taxon>
        <taxon>Tichowtungiia</taxon>
        <taxon>Tichowtungiales</taxon>
        <taxon>Tichowtungiaceae</taxon>
        <taxon>Tichowtungia</taxon>
    </lineage>
</organism>
<keyword evidence="5 12" id="KW-0812">Transmembrane</keyword>
<dbReference type="Gene3D" id="2.120.10.80">
    <property type="entry name" value="Kelch-type beta propeller"/>
    <property type="match status" value="1"/>
</dbReference>
<feature type="transmembrane region" description="Helical" evidence="12">
    <location>
        <begin position="250"/>
        <end position="270"/>
    </location>
</feature>
<evidence type="ECO:0000256" key="8">
    <source>
        <dbReference type="ARBA" id="ARBA00023065"/>
    </source>
</evidence>
<feature type="transmembrane region" description="Helical" evidence="12">
    <location>
        <begin position="647"/>
        <end position="668"/>
    </location>
</feature>
<dbReference type="RefSeq" id="WP_160629795.1">
    <property type="nucleotide sequence ID" value="NZ_CP047593.1"/>
</dbReference>
<evidence type="ECO:0000256" key="7">
    <source>
        <dbReference type="ARBA" id="ARBA00023053"/>
    </source>
</evidence>
<sequence>MMTQFAKITLSLILACAGFSFAETSDGFFDFSSAPAEAVVQSGSGALVFQGVKIQDGVYRIDGQNVLRVEGEESTTLPDLPAVLTNPGATVADGNLFVAGGSQLFKLNLSDLQSGWSECSSLPEPAVGKPVLVGLNGALYVSGTGEFGAGAFSYNPVRDEWIILSPAPEDLSGFVAAACGNEHLLYFNANKVDDRILAYYRVTGSWVELDRLPQAVLPIGVASVGTEFFLFCEDSVVSGKAKLHPTKYGWVDHFVVAILVVSLVMVGVVFSKKEKSSGDYFRAGQRVPWWAAGLSLFASGASAISLMAMPGKAFAGNWIYFSISIFIVIVQLPLMLLVYVPLIRRLNIATANDYLERRYGVPIRMLGFVIYSLNQMLGRMAAILLLPSIALSAIFGLPMEQSILIMGVVATIYVTLGGLEAVIWTDVLQATVMLLAVLTCCAWAFFTLDLSMPAAREALAGMNKLQMFDFSFDWTAPVFLILFTNVISLTFGLIGDQTFIQRIQCTPDEKESRKTIITQLAVAVPMNVVLFALGTLLFLFYKTRPEVLSPALKSDGIFPFFAAQNLPPGMAGFVVAALLAATMSTVSGAINSVANLGVEDVYRRFFPKATDHKCLILGRTLTISLGGFGTGAALLLARTSLLSVWDLALMITGMILAPITGIFVLGIFTRRANSVGAWVGTIASIAANYYAKFYMNLHALAYLTVGVFTCIVVGYLASLLYRKSNKNLDGLTVYTLLEKQNDK</sequence>